<evidence type="ECO:0000313" key="2">
    <source>
        <dbReference type="EMBL" id="KAG5275015.1"/>
    </source>
</evidence>
<organism evidence="2 3">
    <name type="scientific">Alosa alosa</name>
    <name type="common">allis shad</name>
    <dbReference type="NCBI Taxonomy" id="278164"/>
    <lineage>
        <taxon>Eukaryota</taxon>
        <taxon>Metazoa</taxon>
        <taxon>Chordata</taxon>
        <taxon>Craniata</taxon>
        <taxon>Vertebrata</taxon>
        <taxon>Euteleostomi</taxon>
        <taxon>Actinopterygii</taxon>
        <taxon>Neopterygii</taxon>
        <taxon>Teleostei</taxon>
        <taxon>Clupei</taxon>
        <taxon>Clupeiformes</taxon>
        <taxon>Clupeoidei</taxon>
        <taxon>Clupeidae</taxon>
        <taxon>Alosa</taxon>
    </lineage>
</organism>
<comment type="caution">
    <text evidence="2">The sequence shown here is derived from an EMBL/GenBank/DDBJ whole genome shotgun (WGS) entry which is preliminary data.</text>
</comment>
<evidence type="ECO:0000256" key="1">
    <source>
        <dbReference type="SAM" id="MobiDB-lite"/>
    </source>
</evidence>
<gene>
    <name evidence="2" type="ORF">AALO_G00142630</name>
</gene>
<feature type="compositionally biased region" description="Basic and acidic residues" evidence="1">
    <location>
        <begin position="113"/>
        <end position="122"/>
    </location>
</feature>
<proteinExistence type="predicted"/>
<reference evidence="2" key="1">
    <citation type="submission" date="2020-10" db="EMBL/GenBank/DDBJ databases">
        <title>Chromosome-scale genome assembly of the Allis shad, Alosa alosa.</title>
        <authorList>
            <person name="Margot Z."/>
            <person name="Christophe K."/>
            <person name="Cabau C."/>
            <person name="Louis A."/>
            <person name="Berthelot C."/>
            <person name="Parey E."/>
            <person name="Roest Crollius H."/>
            <person name="Montfort J."/>
            <person name="Robinson-Rechavi M."/>
            <person name="Bucao C."/>
            <person name="Bouchez O."/>
            <person name="Gislard M."/>
            <person name="Lluch J."/>
            <person name="Milhes M."/>
            <person name="Lampietro C."/>
            <person name="Lopez Roques C."/>
            <person name="Donnadieu C."/>
            <person name="Braasch I."/>
            <person name="Desvignes T."/>
            <person name="Postlethwait J."/>
            <person name="Bobe J."/>
            <person name="Guiguen Y."/>
        </authorList>
    </citation>
    <scope>NUCLEOTIDE SEQUENCE</scope>
    <source>
        <strain evidence="2">M-15738</strain>
        <tissue evidence="2">Blood</tissue>
    </source>
</reference>
<feature type="compositionally biased region" description="Polar residues" evidence="1">
    <location>
        <begin position="148"/>
        <end position="162"/>
    </location>
</feature>
<dbReference type="AlphaFoldDB" id="A0AAV6GMS8"/>
<accession>A0AAV6GMS8</accession>
<evidence type="ECO:0000313" key="3">
    <source>
        <dbReference type="Proteomes" id="UP000823561"/>
    </source>
</evidence>
<dbReference type="EMBL" id="JADWDJ010000010">
    <property type="protein sequence ID" value="KAG5275015.1"/>
    <property type="molecule type" value="Genomic_DNA"/>
</dbReference>
<dbReference type="Proteomes" id="UP000823561">
    <property type="component" value="Chromosome 10"/>
</dbReference>
<keyword evidence="3" id="KW-1185">Reference proteome</keyword>
<protein>
    <submittedName>
        <fullName evidence="2">Uncharacterized protein</fullName>
    </submittedName>
</protein>
<feature type="region of interest" description="Disordered" evidence="1">
    <location>
        <begin position="113"/>
        <end position="242"/>
    </location>
</feature>
<name>A0AAV6GMS8_9TELE</name>
<sequence length="242" mass="27097">MKSPSFGKDNLDFKSKREAILNKCSFDLIVLLIEESKRQRAELHHKGETTEKLLICVLIGTKKNLPSCALNETTENLLSCAVNAQEMEEWERIFSADVNKCAKEVAKVKHRTFQRDEQDNRDGSVYPWTQRLHGSSKPGHGCPFSLPSRASTSEDVSSQVPSTDLDFLEKVDTGKPPKRGKQGGKTETQTGRQATIFSHRPVTGPRPRDGDQYIRSTRISCSPLEDPLSVEQDPLQNHPLSP</sequence>